<dbReference type="InterPro" id="IPR046956">
    <property type="entry name" value="RLP23-like"/>
</dbReference>
<dbReference type="Gene3D" id="3.80.10.10">
    <property type="entry name" value="Ribonuclease Inhibitor"/>
    <property type="match status" value="4"/>
</dbReference>
<evidence type="ECO:0000256" key="9">
    <source>
        <dbReference type="ARBA" id="ARBA00023136"/>
    </source>
</evidence>
<dbReference type="InterPro" id="IPR055414">
    <property type="entry name" value="LRR_R13L4/SHOC2-like"/>
</dbReference>
<dbReference type="FunFam" id="3.80.10.10:FF:000095">
    <property type="entry name" value="LRR receptor-like serine/threonine-protein kinase GSO1"/>
    <property type="match status" value="1"/>
</dbReference>
<feature type="domain" description="Disease resistance R13L4/SHOC-2-like LRR" evidence="15">
    <location>
        <begin position="100"/>
        <end position="228"/>
    </location>
</feature>
<gene>
    <name evidence="16" type="ORF">GH714_026814</name>
</gene>
<evidence type="ECO:0000256" key="3">
    <source>
        <dbReference type="ARBA" id="ARBA00022475"/>
    </source>
</evidence>
<dbReference type="PANTHER" id="PTHR48061:SF12">
    <property type="entry name" value="DISEASE RESISTANCE LIKE PROTEIN"/>
    <property type="match status" value="1"/>
</dbReference>
<dbReference type="InterPro" id="IPR003591">
    <property type="entry name" value="Leu-rich_rpt_typical-subtyp"/>
</dbReference>
<evidence type="ECO:0000256" key="5">
    <source>
        <dbReference type="ARBA" id="ARBA00022692"/>
    </source>
</evidence>
<evidence type="ECO:0000256" key="6">
    <source>
        <dbReference type="ARBA" id="ARBA00022729"/>
    </source>
</evidence>
<dbReference type="InterPro" id="IPR013210">
    <property type="entry name" value="LRR_N_plant-typ"/>
</dbReference>
<dbReference type="FunFam" id="3.80.10.10:FF:000111">
    <property type="entry name" value="LRR receptor-like serine/threonine-protein kinase ERECTA"/>
    <property type="match status" value="1"/>
</dbReference>
<keyword evidence="3" id="KW-1003">Cell membrane</keyword>
<evidence type="ECO:0000256" key="4">
    <source>
        <dbReference type="ARBA" id="ARBA00022614"/>
    </source>
</evidence>
<name>A0A6A6MH19_HEVBR</name>
<feature type="domain" description="Leucine-rich repeat-containing N-terminal plant-type" evidence="14">
    <location>
        <begin position="45"/>
        <end position="91"/>
    </location>
</feature>
<evidence type="ECO:0000256" key="7">
    <source>
        <dbReference type="ARBA" id="ARBA00022737"/>
    </source>
</evidence>
<sequence>MTSSSSSYSFLLLFCSLNLIFLPTFSHVHNTSALSPKRHPLCHVDENSALLQFIQGFVIDINASIDPLAGPKSESWQLQGDCCSWDGVHCDKVSGHVISLDLSSSCLYGSINSSSSLFRLIHLRSLNLADNYFNYSQLPSTLGYLSELTYLNLSHSYFAGQIPSNISQLSKLSVLCLRENDQLILKKPVFESLTQNLTSLEDLGLSYYDISSTIPNIMANLSSLKVIRLGSCGLYGEFPTEIFQLPLLQTLFLTNNNLSGAVELATIVKPKNLINLSFSGNNMSLLDNVKPNATVQKFSKLGLGNCELRELDLSGNQIHGQIPQWVWNTSKDKLDYVDFSDNCITGFEQDPVVLQWTRITYLDLSDNQLSGSLPIPPPSIKIYAIQDNRLMGEISSIICRLNSLQVLDLSDNNLNGALPQCFGNFSTSVQILDLGGNNFHGQIPHIGTTECNLRMLNLKFNKLQGQIPRSLANCAKLEYLVLSNNEINDVFPSWLGSLQELKILSLGSNQLYGVLGNHKSNFDFPKLHIIDLSQNNFSGRLPQQYFLSWNAMKRVDANQYMARSMTIEVAKGYSVNYTFVYAISLTNKGTNLRYSAIQQSLVAIDLSCNKLEGEIPDVVGNLNALRLLNFSNNNLRGGIPSSLGNLTMLESLDLSQNNLSGEIPQQLTQLNFLAVFNVSHNHLTGPIPHGKQFDTFLSNSYEANLGLCGNPMPRKCTSSEALPPLPSKSEGNEDLSYPFEFDWKCVLMGYGSGLIIGVMIGHIFATRKYKWLLKTFRLREP</sequence>
<dbReference type="PANTHER" id="PTHR48061">
    <property type="entry name" value="LEUCINE-RICH REPEAT RECEPTOR PROTEIN KINASE EMS1-LIKE-RELATED"/>
    <property type="match status" value="1"/>
</dbReference>
<dbReference type="SUPFAM" id="SSF52058">
    <property type="entry name" value="L domain-like"/>
    <property type="match status" value="2"/>
</dbReference>
<evidence type="ECO:0000313" key="16">
    <source>
        <dbReference type="EMBL" id="KAF2311805.1"/>
    </source>
</evidence>
<evidence type="ECO:0000256" key="8">
    <source>
        <dbReference type="ARBA" id="ARBA00022989"/>
    </source>
</evidence>
<dbReference type="SMART" id="SM00369">
    <property type="entry name" value="LRR_TYP"/>
    <property type="match status" value="6"/>
</dbReference>
<dbReference type="EMBL" id="JAAGAX010000006">
    <property type="protein sequence ID" value="KAF2311805.1"/>
    <property type="molecule type" value="Genomic_DNA"/>
</dbReference>
<keyword evidence="5 12" id="KW-0812">Transmembrane</keyword>
<evidence type="ECO:0000259" key="14">
    <source>
        <dbReference type="Pfam" id="PF08263"/>
    </source>
</evidence>
<dbReference type="Pfam" id="PF23598">
    <property type="entry name" value="LRR_14"/>
    <property type="match status" value="1"/>
</dbReference>
<dbReference type="Pfam" id="PF00560">
    <property type="entry name" value="LRR_1"/>
    <property type="match status" value="3"/>
</dbReference>
<dbReference type="GO" id="GO:0005886">
    <property type="term" value="C:plasma membrane"/>
    <property type="evidence" value="ECO:0007669"/>
    <property type="project" value="UniProtKB-SubCell"/>
</dbReference>
<keyword evidence="10" id="KW-0675">Receptor</keyword>
<evidence type="ECO:0000256" key="2">
    <source>
        <dbReference type="ARBA" id="ARBA00009592"/>
    </source>
</evidence>
<keyword evidence="9 12" id="KW-0472">Membrane</keyword>
<dbReference type="PRINTS" id="PR00019">
    <property type="entry name" value="LEURICHRPT"/>
</dbReference>
<accession>A0A6A6MH19</accession>
<dbReference type="InterPro" id="IPR001611">
    <property type="entry name" value="Leu-rich_rpt"/>
</dbReference>
<evidence type="ECO:0000313" key="17">
    <source>
        <dbReference type="Proteomes" id="UP000467840"/>
    </source>
</evidence>
<dbReference type="Pfam" id="PF13855">
    <property type="entry name" value="LRR_8"/>
    <property type="match status" value="2"/>
</dbReference>
<dbReference type="AlphaFoldDB" id="A0A6A6MH19"/>
<evidence type="ECO:0000256" key="11">
    <source>
        <dbReference type="ARBA" id="ARBA00023180"/>
    </source>
</evidence>
<evidence type="ECO:0000256" key="1">
    <source>
        <dbReference type="ARBA" id="ARBA00004251"/>
    </source>
</evidence>
<keyword evidence="7" id="KW-0677">Repeat</keyword>
<protein>
    <submittedName>
        <fullName evidence="16">Uncharacterized protein</fullName>
    </submittedName>
</protein>
<keyword evidence="17" id="KW-1185">Reference proteome</keyword>
<organism evidence="16 17">
    <name type="scientific">Hevea brasiliensis</name>
    <name type="common">Para rubber tree</name>
    <name type="synonym">Siphonia brasiliensis</name>
    <dbReference type="NCBI Taxonomy" id="3981"/>
    <lineage>
        <taxon>Eukaryota</taxon>
        <taxon>Viridiplantae</taxon>
        <taxon>Streptophyta</taxon>
        <taxon>Embryophyta</taxon>
        <taxon>Tracheophyta</taxon>
        <taxon>Spermatophyta</taxon>
        <taxon>Magnoliopsida</taxon>
        <taxon>eudicotyledons</taxon>
        <taxon>Gunneridae</taxon>
        <taxon>Pentapetalae</taxon>
        <taxon>rosids</taxon>
        <taxon>fabids</taxon>
        <taxon>Malpighiales</taxon>
        <taxon>Euphorbiaceae</taxon>
        <taxon>Crotonoideae</taxon>
        <taxon>Micrandreae</taxon>
        <taxon>Hevea</taxon>
    </lineage>
</organism>
<feature type="signal peptide" evidence="13">
    <location>
        <begin position="1"/>
        <end position="26"/>
    </location>
</feature>
<comment type="subcellular location">
    <subcellularLocation>
        <location evidence="1">Cell membrane</location>
        <topology evidence="1">Single-pass type I membrane protein</topology>
    </subcellularLocation>
</comment>
<evidence type="ECO:0000256" key="12">
    <source>
        <dbReference type="SAM" id="Phobius"/>
    </source>
</evidence>
<evidence type="ECO:0000256" key="13">
    <source>
        <dbReference type="SAM" id="SignalP"/>
    </source>
</evidence>
<reference evidence="16 17" key="1">
    <citation type="journal article" date="2020" name="Mol. Plant">
        <title>The Chromosome-Based Rubber Tree Genome Provides New Insights into Spurge Genome Evolution and Rubber Biosynthesis.</title>
        <authorList>
            <person name="Liu J."/>
            <person name="Shi C."/>
            <person name="Shi C.C."/>
            <person name="Li W."/>
            <person name="Zhang Q.J."/>
            <person name="Zhang Y."/>
            <person name="Li K."/>
            <person name="Lu H.F."/>
            <person name="Shi C."/>
            <person name="Zhu S.T."/>
            <person name="Xiao Z.Y."/>
            <person name="Nan H."/>
            <person name="Yue Y."/>
            <person name="Zhu X.G."/>
            <person name="Wu Y."/>
            <person name="Hong X.N."/>
            <person name="Fan G.Y."/>
            <person name="Tong Y."/>
            <person name="Zhang D."/>
            <person name="Mao C.L."/>
            <person name="Liu Y.L."/>
            <person name="Hao S.J."/>
            <person name="Liu W.Q."/>
            <person name="Lv M.Q."/>
            <person name="Zhang H.B."/>
            <person name="Liu Y."/>
            <person name="Hu-Tang G.R."/>
            <person name="Wang J.P."/>
            <person name="Wang J.H."/>
            <person name="Sun Y.H."/>
            <person name="Ni S.B."/>
            <person name="Chen W.B."/>
            <person name="Zhang X.C."/>
            <person name="Jiao Y.N."/>
            <person name="Eichler E.E."/>
            <person name="Li G.H."/>
            <person name="Liu X."/>
            <person name="Gao L.Z."/>
        </authorList>
    </citation>
    <scope>NUCLEOTIDE SEQUENCE [LARGE SCALE GENOMIC DNA]</scope>
    <source>
        <strain evidence="17">cv. GT1</strain>
        <tissue evidence="16">Leaf</tissue>
    </source>
</reference>
<dbReference type="Pfam" id="PF08263">
    <property type="entry name" value="LRRNT_2"/>
    <property type="match status" value="1"/>
</dbReference>
<comment type="caution">
    <text evidence="16">The sequence shown here is derived from an EMBL/GenBank/DDBJ whole genome shotgun (WGS) entry which is preliminary data.</text>
</comment>
<feature type="transmembrane region" description="Helical" evidence="12">
    <location>
        <begin position="747"/>
        <end position="765"/>
    </location>
</feature>
<dbReference type="InterPro" id="IPR032675">
    <property type="entry name" value="LRR_dom_sf"/>
</dbReference>
<evidence type="ECO:0000259" key="15">
    <source>
        <dbReference type="Pfam" id="PF23598"/>
    </source>
</evidence>
<proteinExistence type="inferred from homology"/>
<feature type="chain" id="PRO_5025612766" evidence="13">
    <location>
        <begin position="27"/>
        <end position="781"/>
    </location>
</feature>
<keyword evidence="8 12" id="KW-1133">Transmembrane helix</keyword>
<comment type="similarity">
    <text evidence="2">Belongs to the RLP family.</text>
</comment>
<keyword evidence="4" id="KW-0433">Leucine-rich repeat</keyword>
<keyword evidence="11" id="KW-0325">Glycoprotein</keyword>
<dbReference type="Proteomes" id="UP000467840">
    <property type="component" value="Chromosome 14"/>
</dbReference>
<keyword evidence="6 13" id="KW-0732">Signal</keyword>
<evidence type="ECO:0000256" key="10">
    <source>
        <dbReference type="ARBA" id="ARBA00023170"/>
    </source>
</evidence>